<accession>A0A645A0N1</accession>
<proteinExistence type="predicted"/>
<dbReference type="EMBL" id="VSSQ01011397">
    <property type="protein sequence ID" value="MPM46745.1"/>
    <property type="molecule type" value="Genomic_DNA"/>
</dbReference>
<organism evidence="1">
    <name type="scientific">bioreactor metagenome</name>
    <dbReference type="NCBI Taxonomy" id="1076179"/>
    <lineage>
        <taxon>unclassified sequences</taxon>
        <taxon>metagenomes</taxon>
        <taxon>ecological metagenomes</taxon>
    </lineage>
</organism>
<gene>
    <name evidence="1" type="ORF">SDC9_93451</name>
</gene>
<dbReference type="SUPFAM" id="SSF51556">
    <property type="entry name" value="Metallo-dependent hydrolases"/>
    <property type="match status" value="1"/>
</dbReference>
<comment type="caution">
    <text evidence="1">The sequence shown here is derived from an EMBL/GenBank/DDBJ whole genome shotgun (WGS) entry which is preliminary data.</text>
</comment>
<dbReference type="Gene3D" id="3.20.20.140">
    <property type="entry name" value="Metal-dependent hydrolases"/>
    <property type="match status" value="1"/>
</dbReference>
<reference evidence="1" key="1">
    <citation type="submission" date="2019-08" db="EMBL/GenBank/DDBJ databases">
        <authorList>
            <person name="Kucharzyk K."/>
            <person name="Murdoch R.W."/>
            <person name="Higgins S."/>
            <person name="Loffler F."/>
        </authorList>
    </citation>
    <scope>NUCLEOTIDE SEQUENCE</scope>
</reference>
<dbReference type="AlphaFoldDB" id="A0A645A0N1"/>
<name>A0A645A0N1_9ZZZZ</name>
<sequence>MEETKSTRAEFVRSFKKTDIHVHAVENNRYPHPGGSLFVTPDKLREKYAEMNVSRALILPMMGSNCSHIMQSNEDAYLMVKKNSDFLSWFCYLDPRLAWNSPSTDFSHFINYYKSMGAKGIGELTFNTSITDPLCDNLYTHAEKCGMPLTIHLAGHVGGTYGLVDSLGLNGLETVLKNHPGLRILGHSQYFWAHMSADVTEEAAEGYPSGKVIPGRLCELAEKYDNLLFDLSADSGGNAITRDPEFGIAFLKKYSKRCYFGTDIVFYDTMPTLYSFLDNAYTDGMLTKDEYTAICAENANKLLK</sequence>
<dbReference type="InterPro" id="IPR032466">
    <property type="entry name" value="Metal_Hydrolase"/>
</dbReference>
<protein>
    <recommendedName>
        <fullName evidence="2">Amidohydrolase-related domain-containing protein</fullName>
    </recommendedName>
</protein>
<evidence type="ECO:0008006" key="2">
    <source>
        <dbReference type="Google" id="ProtNLM"/>
    </source>
</evidence>
<evidence type="ECO:0000313" key="1">
    <source>
        <dbReference type="EMBL" id="MPM46745.1"/>
    </source>
</evidence>